<gene>
    <name evidence="2" type="ORF">DAT561_0056</name>
</gene>
<evidence type="ECO:0000313" key="2">
    <source>
        <dbReference type="EMBL" id="BBC60227.1"/>
    </source>
</evidence>
<proteinExistence type="predicted"/>
<name>A0A2Z5Y090_9ENTE</name>
<feature type="transmembrane region" description="Helical" evidence="1">
    <location>
        <begin position="182"/>
        <end position="206"/>
    </location>
</feature>
<dbReference type="Proteomes" id="UP000269226">
    <property type="component" value="Chromosome"/>
</dbReference>
<organism evidence="2 3">
    <name type="scientific">Melissococcus plutonius</name>
    <dbReference type="NCBI Taxonomy" id="33970"/>
    <lineage>
        <taxon>Bacteria</taxon>
        <taxon>Bacillati</taxon>
        <taxon>Bacillota</taxon>
        <taxon>Bacilli</taxon>
        <taxon>Lactobacillales</taxon>
        <taxon>Enterococcaceae</taxon>
        <taxon>Melissococcus</taxon>
    </lineage>
</organism>
<evidence type="ECO:0000313" key="3">
    <source>
        <dbReference type="Proteomes" id="UP000269226"/>
    </source>
</evidence>
<feature type="transmembrane region" description="Helical" evidence="1">
    <location>
        <begin position="17"/>
        <end position="37"/>
    </location>
</feature>
<keyword evidence="1" id="KW-0472">Membrane</keyword>
<keyword evidence="1" id="KW-1133">Transmembrane helix</keyword>
<evidence type="ECO:0000256" key="1">
    <source>
        <dbReference type="SAM" id="Phobius"/>
    </source>
</evidence>
<sequence>MKNLIEVELFKFYKRKIFISITLLSSFSLIYALGIYFKWSFILISGKLDLIAFATTMWALIMMLGIPLVLFSFLGATILGGEITDGQILLEITRVYSRKKLIIGKSLSVSLVVLLCYLLNIILSSLFYMLFVANSSHGTGVKLHFMDYSIHLMLESITGVFFLILMVALSMFFSASWGSFRAVLFTIIVFVILKFVSNIQVISIWLPGYYTLVDNTNYSHLTILYQIILMCGLSVLVLYVLNKQIANKNF</sequence>
<protein>
    <recommendedName>
        <fullName evidence="4">ABC-2 family transporter protein</fullName>
    </recommendedName>
</protein>
<feature type="transmembrane region" description="Helical" evidence="1">
    <location>
        <begin position="150"/>
        <end position="175"/>
    </location>
</feature>
<feature type="transmembrane region" description="Helical" evidence="1">
    <location>
        <begin position="102"/>
        <end position="130"/>
    </location>
</feature>
<dbReference type="RefSeq" id="WP_014372842.1">
    <property type="nucleotide sequence ID" value="NZ_AP018492.1"/>
</dbReference>
<feature type="transmembrane region" description="Helical" evidence="1">
    <location>
        <begin position="57"/>
        <end position="81"/>
    </location>
</feature>
<dbReference type="AlphaFoldDB" id="A0A2Z5Y090"/>
<keyword evidence="1" id="KW-0812">Transmembrane</keyword>
<feature type="transmembrane region" description="Helical" evidence="1">
    <location>
        <begin position="218"/>
        <end position="241"/>
    </location>
</feature>
<evidence type="ECO:0008006" key="4">
    <source>
        <dbReference type="Google" id="ProtNLM"/>
    </source>
</evidence>
<dbReference type="GeneID" id="57042626"/>
<accession>A0A2Z5Y090</accession>
<reference evidence="2 3" key="1">
    <citation type="submission" date="2018-01" db="EMBL/GenBank/DDBJ databases">
        <title>Whole genome sequence of Melissococcus plutonius DAT561.</title>
        <authorList>
            <person name="Okumura K."/>
            <person name="Takamatsu D."/>
            <person name="Okura M."/>
        </authorList>
    </citation>
    <scope>NUCLEOTIDE SEQUENCE [LARGE SCALE GENOMIC DNA]</scope>
    <source>
        <strain evidence="2 3">DAT561</strain>
    </source>
</reference>
<dbReference type="EMBL" id="AP018492">
    <property type="protein sequence ID" value="BBC60227.1"/>
    <property type="molecule type" value="Genomic_DNA"/>
</dbReference>